<dbReference type="EMBL" id="UGCD01000002">
    <property type="protein sequence ID" value="STI14979.1"/>
    <property type="molecule type" value="Genomic_DNA"/>
</dbReference>
<accession>A0A376RAL3</accession>
<name>A0A376RAL3_ECOLX</name>
<reference evidence="1 2" key="1">
    <citation type="submission" date="2018-06" db="EMBL/GenBank/DDBJ databases">
        <authorList>
            <consortium name="Pathogen Informatics"/>
            <person name="Doyle S."/>
        </authorList>
    </citation>
    <scope>NUCLEOTIDE SEQUENCE [LARGE SCALE GENOMIC DNA]</scope>
    <source>
        <strain evidence="1 2">NCTC10865</strain>
    </source>
</reference>
<proteinExistence type="predicted"/>
<dbReference type="AlphaFoldDB" id="A0A376RAL3"/>
<organism evidence="1 2">
    <name type="scientific">Escherichia coli</name>
    <dbReference type="NCBI Taxonomy" id="562"/>
    <lineage>
        <taxon>Bacteria</taxon>
        <taxon>Pseudomonadati</taxon>
        <taxon>Pseudomonadota</taxon>
        <taxon>Gammaproteobacteria</taxon>
        <taxon>Enterobacterales</taxon>
        <taxon>Enterobacteriaceae</taxon>
        <taxon>Escherichia</taxon>
    </lineage>
</organism>
<dbReference type="Proteomes" id="UP000254159">
    <property type="component" value="Unassembled WGS sequence"/>
</dbReference>
<evidence type="ECO:0000313" key="2">
    <source>
        <dbReference type="Proteomes" id="UP000254159"/>
    </source>
</evidence>
<evidence type="ECO:0000313" key="1">
    <source>
        <dbReference type="EMBL" id="STI14979.1"/>
    </source>
</evidence>
<gene>
    <name evidence="1" type="primary">ybl159_1</name>
    <name evidence="1" type="ORF">NCTC10865_00178</name>
</gene>
<sequence>MGNGIDYADAELKALAAKEWQQISEWDLSAYYVLNLVYNEPMQIELFRYLFPLCLAQWHETVLAGGYGDHFEESLMKALCRPYLWQEMMNASQRQQVRQFLLDTALQRMDNERGFNNVLCWLAVFNTLGGAAPLIRSLWSRWWALDTPGKAVCAIQYAAHLIYPIEANPLWSQEWIGWGIH</sequence>
<protein>
    <submittedName>
        <fullName evidence="1">Ybl159</fullName>
    </submittedName>
</protein>